<proteinExistence type="predicted"/>
<dbReference type="Proteomes" id="UP001310692">
    <property type="component" value="Unassembled WGS sequence"/>
</dbReference>
<keyword evidence="2" id="KW-0732">Signal</keyword>
<evidence type="ECO:0000313" key="4">
    <source>
        <dbReference type="Proteomes" id="UP001310692"/>
    </source>
</evidence>
<dbReference type="RefSeq" id="WP_330195552.1">
    <property type="nucleotide sequence ID" value="NZ_JAZDRO010000001.1"/>
</dbReference>
<sequence length="168" mass="17270">MFKQIAIAAVIAAGNGSAMAQQSQVILLGDSAMSCSEIIVAATEATEILGGAPEGGVFSSEQAINTATGLAMQGAIHSGIGRAVPGIGAVGGLLGRAARARREEEEARQQVAERRWYYLNGLYEGRMCDDVLRQEAAAQALADSQPPQTEPVSAEAVAVAAETPADTE</sequence>
<protein>
    <submittedName>
        <fullName evidence="3">Uncharacterized protein</fullName>
    </submittedName>
</protein>
<reference evidence="3 4" key="1">
    <citation type="submission" date="2024-01" db="EMBL/GenBank/DDBJ databases">
        <title>Hyphobacterium bacterium isolated from marine sediment.</title>
        <authorList>
            <person name="Zhao S."/>
        </authorList>
    </citation>
    <scope>NUCLEOTIDE SEQUENCE [LARGE SCALE GENOMIC DNA]</scope>
    <source>
        <strain evidence="3 4">Y60-23</strain>
    </source>
</reference>
<dbReference type="EMBL" id="JAZDRO010000001">
    <property type="protein sequence ID" value="MEE2566023.1"/>
    <property type="molecule type" value="Genomic_DNA"/>
</dbReference>
<keyword evidence="4" id="KW-1185">Reference proteome</keyword>
<evidence type="ECO:0000313" key="3">
    <source>
        <dbReference type="EMBL" id="MEE2566023.1"/>
    </source>
</evidence>
<feature type="chain" id="PRO_5046199257" evidence="2">
    <location>
        <begin position="21"/>
        <end position="168"/>
    </location>
</feature>
<comment type="caution">
    <text evidence="3">The sequence shown here is derived from an EMBL/GenBank/DDBJ whole genome shotgun (WGS) entry which is preliminary data.</text>
</comment>
<evidence type="ECO:0000256" key="1">
    <source>
        <dbReference type="SAM" id="MobiDB-lite"/>
    </source>
</evidence>
<gene>
    <name evidence="3" type="ORF">V0U35_04960</name>
</gene>
<accession>A0ABU7LWU1</accession>
<evidence type="ECO:0000256" key="2">
    <source>
        <dbReference type="SAM" id="SignalP"/>
    </source>
</evidence>
<feature type="region of interest" description="Disordered" evidence="1">
    <location>
        <begin position="139"/>
        <end position="168"/>
    </location>
</feature>
<organism evidence="3 4">
    <name type="scientific">Hyphobacterium marinum</name>
    <dbReference type="NCBI Taxonomy" id="3116574"/>
    <lineage>
        <taxon>Bacteria</taxon>
        <taxon>Pseudomonadati</taxon>
        <taxon>Pseudomonadota</taxon>
        <taxon>Alphaproteobacteria</taxon>
        <taxon>Maricaulales</taxon>
        <taxon>Maricaulaceae</taxon>
        <taxon>Hyphobacterium</taxon>
    </lineage>
</organism>
<feature type="signal peptide" evidence="2">
    <location>
        <begin position="1"/>
        <end position="20"/>
    </location>
</feature>
<name>A0ABU7LWU1_9PROT</name>
<feature type="compositionally biased region" description="Low complexity" evidence="1">
    <location>
        <begin position="150"/>
        <end position="168"/>
    </location>
</feature>